<feature type="region of interest" description="Disordered" evidence="1">
    <location>
        <begin position="1168"/>
        <end position="1247"/>
    </location>
</feature>
<evidence type="ECO:0000313" key="2">
    <source>
        <dbReference type="EMBL" id="PFX19115.1"/>
    </source>
</evidence>
<dbReference type="CDD" id="cd00882">
    <property type="entry name" value="Ras_like_GTPase"/>
    <property type="match status" value="1"/>
</dbReference>
<dbReference type="SUPFAM" id="SSF50044">
    <property type="entry name" value="SH3-domain"/>
    <property type="match status" value="1"/>
</dbReference>
<comment type="caution">
    <text evidence="2">The sequence shown here is derived from an EMBL/GenBank/DDBJ whole genome shotgun (WGS) entry which is preliminary data.</text>
</comment>
<dbReference type="AlphaFoldDB" id="A0A2B4RS83"/>
<name>A0A2B4RS83_STYPI</name>
<feature type="region of interest" description="Disordered" evidence="1">
    <location>
        <begin position="28"/>
        <end position="49"/>
    </location>
</feature>
<dbReference type="SUPFAM" id="SSF52540">
    <property type="entry name" value="P-loop containing nucleoside triphosphate hydrolases"/>
    <property type="match status" value="1"/>
</dbReference>
<feature type="region of interest" description="Disordered" evidence="1">
    <location>
        <begin position="639"/>
        <end position="687"/>
    </location>
</feature>
<feature type="compositionally biased region" description="Basic and acidic residues" evidence="1">
    <location>
        <begin position="125"/>
        <end position="142"/>
    </location>
</feature>
<dbReference type="OrthoDB" id="5982357at2759"/>
<dbReference type="Proteomes" id="UP000225706">
    <property type="component" value="Unassembled WGS sequence"/>
</dbReference>
<feature type="region of interest" description="Disordered" evidence="1">
    <location>
        <begin position="102"/>
        <end position="146"/>
    </location>
</feature>
<organism evidence="2 3">
    <name type="scientific">Stylophora pistillata</name>
    <name type="common">Smooth cauliflower coral</name>
    <dbReference type="NCBI Taxonomy" id="50429"/>
    <lineage>
        <taxon>Eukaryota</taxon>
        <taxon>Metazoa</taxon>
        <taxon>Cnidaria</taxon>
        <taxon>Anthozoa</taxon>
        <taxon>Hexacorallia</taxon>
        <taxon>Scleractinia</taxon>
        <taxon>Astrocoeniina</taxon>
        <taxon>Pocilloporidae</taxon>
        <taxon>Stylophora</taxon>
    </lineage>
</organism>
<dbReference type="PANTHER" id="PTHR14241:SF31">
    <property type="entry name" value="RIBOSOMAL PROTEIN S23 MITOCHONDRIAL CONSERVED DOMAIN-CONTAINING PROTEIN"/>
    <property type="match status" value="1"/>
</dbReference>
<reference evidence="3" key="1">
    <citation type="journal article" date="2017" name="bioRxiv">
        <title>Comparative analysis of the genomes of Stylophora pistillata and Acropora digitifera provides evidence for extensive differences between species of corals.</title>
        <authorList>
            <person name="Voolstra C.R."/>
            <person name="Li Y."/>
            <person name="Liew Y.J."/>
            <person name="Baumgarten S."/>
            <person name="Zoccola D."/>
            <person name="Flot J.-F."/>
            <person name="Tambutte S."/>
            <person name="Allemand D."/>
            <person name="Aranda M."/>
        </authorList>
    </citation>
    <scope>NUCLEOTIDE SEQUENCE [LARGE SCALE GENOMIC DNA]</scope>
</reference>
<proteinExistence type="predicted"/>
<keyword evidence="3" id="KW-1185">Reference proteome</keyword>
<evidence type="ECO:0000313" key="3">
    <source>
        <dbReference type="Proteomes" id="UP000225706"/>
    </source>
</evidence>
<dbReference type="Gene3D" id="3.40.50.300">
    <property type="entry name" value="P-loop containing nucleotide triphosphate hydrolases"/>
    <property type="match status" value="1"/>
</dbReference>
<dbReference type="InterPro" id="IPR027417">
    <property type="entry name" value="P-loop_NTPase"/>
</dbReference>
<feature type="region of interest" description="Disordered" evidence="1">
    <location>
        <begin position="65"/>
        <end position="85"/>
    </location>
</feature>
<dbReference type="InterPro" id="IPR036028">
    <property type="entry name" value="SH3-like_dom_sf"/>
</dbReference>
<sequence>MVSFTKANGILSVPFQLFMAKENAGSEKNAAAESNATQGKKAARPLSPLLPVELTRDRPKLFAVKQNAGPEKNAAPESNAAPGKNAAMDGWSLARNSRGVTGSIPSNYVEKKDLSTSHETNGSSKETKTKKQIKQEWERKLDEEEERREEEAWKGLKLQAELCRRRDQLFDYKFGDKIGLDNFSGLNIDDVIQLRIGVFGPSGSGKSWFINTCERAIRETEKGTATEGNTGKEETVMLEDYLPEMFFHLTDTRGFFDYHSTELVAFENILNGKLQPSDIIYLQQSNPNRQKFHQSPTFGQRMHGVIFVLYANDPRLKDGAMKDHLEPFRGVLRKNGIVPVTVVSLMDRLHSIEDYRENLLNASEATGSSLSHTFWMPTYPTRNTPCNLAIVRSSFDILDIVLASAENMVKFWKLKEVAVTPRALQVGNRRASSAAIEGLDDETEEVEAMLVAVNAATFRMSLFRFVDGFEGLLSYGTRREKKQTECVEPSGYKTAKDGRLQLMFFCNCSSCGMTKTKFVKKNAHNGGFLDVGNSHSIGEMHFKGLTKRLVNLRRIGAAKAVKSDFAKKKIKVLFSPYVSQRTYAEVVSGAENTPDDNQTWMTAYQQESEEDTLKKAIQLSKNDSISDSSDEDWSIVQTPGFGNKGNCGQNGSGSSGYIPVIDLTENPSPAKKKQTRESSTDSDTTDIEENLDNVLKQVKQRKFDPAMWESAPISEVEKLPLGIDGLVKYAIVKARTSKEISAALPADGRKWKKSKGTQWKQYGELRYADCRGSFKCINTQCPFRIQFGVANTNQFKNVSSGQEACSICGDSGEFVICRARRYVFYGKKIIQVFHCGSHTCPIAWPEKLIKPVMEMLKKHPHLKPAEIQSAFVMSSLQTEENWKKVEKEATHLLDRKWIANQKQSVCQEIHPSGQTFEALVTFKQYCDKKDSVLIYKVNDRRTIPDRPSFVFKTSEEKMKAALNMDRNGEHVLKEEFCFVDGKVKRELLEDCAVLVSFNEGLQKVTGDNKMVFHPQGWCTDMAGANMNGLRQVFGDDAMSRIKSCEFHFKKSVNKMARRLGQEAGETFKKLCQSLLICNLKETYLEAKKSLEEFINEKSERQFLSSWLSWWDNRRTFIFGAFAPTNAPRMNQAEVIHAGGAHKDPSNPSLLDAAHTDTRDSVLFAVEPQSIEKGTSKGGTGSSYEQQKTKFHRRELERANQLGEEMMRLASKNGLLVDPNSGHRPPENKTTRKRKQHKRTEVESPNVE</sequence>
<gene>
    <name evidence="2" type="ORF">AWC38_SpisGene16499</name>
</gene>
<dbReference type="PANTHER" id="PTHR14241">
    <property type="entry name" value="INTERFERON-INDUCED PROTEIN 44"/>
    <property type="match status" value="1"/>
</dbReference>
<accession>A0A2B4RS83</accession>
<evidence type="ECO:0000256" key="1">
    <source>
        <dbReference type="SAM" id="MobiDB-lite"/>
    </source>
</evidence>
<protein>
    <submittedName>
        <fullName evidence="2">Uncharacterized protein</fullName>
    </submittedName>
</protein>
<feature type="compositionally biased region" description="Gly residues" evidence="1">
    <location>
        <begin position="642"/>
        <end position="654"/>
    </location>
</feature>
<dbReference type="EMBL" id="LSMT01000377">
    <property type="protein sequence ID" value="PFX19115.1"/>
    <property type="molecule type" value="Genomic_DNA"/>
</dbReference>